<name>A0A2V2N4H7_9EURY</name>
<dbReference type="PANTHER" id="PTHR32438:SF5">
    <property type="entry name" value="4-ALPHA-GLUCANOTRANSFERASE DPE1, CHLOROPLASTIC_AMYLOPLASTIC"/>
    <property type="match status" value="1"/>
</dbReference>
<keyword evidence="10" id="KW-1185">Reference proteome</keyword>
<proteinExistence type="inferred from homology"/>
<evidence type="ECO:0000256" key="3">
    <source>
        <dbReference type="ARBA" id="ARBA00012560"/>
    </source>
</evidence>
<evidence type="ECO:0000256" key="8">
    <source>
        <dbReference type="ARBA" id="ARBA00031501"/>
    </source>
</evidence>
<comment type="catalytic activity">
    <reaction evidence="1">
        <text>Transfers a segment of a (1-&gt;4)-alpha-D-glucan to a new position in an acceptor, which may be glucose or a (1-&gt;4)-alpha-D-glucan.</text>
        <dbReference type="EC" id="2.4.1.25"/>
    </reaction>
</comment>
<dbReference type="GO" id="GO:0004134">
    <property type="term" value="F:4-alpha-glucanotransferase activity"/>
    <property type="evidence" value="ECO:0007669"/>
    <property type="project" value="UniProtKB-EC"/>
</dbReference>
<dbReference type="SUPFAM" id="SSF51445">
    <property type="entry name" value="(Trans)glycosidases"/>
    <property type="match status" value="1"/>
</dbReference>
<comment type="similarity">
    <text evidence="2">Belongs to the disproportionating enzyme family.</text>
</comment>
<accession>A0A2V2N4H7</accession>
<dbReference type="PANTHER" id="PTHR32438">
    <property type="entry name" value="4-ALPHA-GLUCANOTRANSFERASE DPE1, CHLOROPLASTIC/AMYLOPLASTIC"/>
    <property type="match status" value="1"/>
</dbReference>
<dbReference type="NCBIfam" id="NF011080">
    <property type="entry name" value="PRK14508.1-3"/>
    <property type="match status" value="1"/>
</dbReference>
<comment type="caution">
    <text evidence="9">The sequence shown here is derived from an EMBL/GenBank/DDBJ whole genome shotgun (WGS) entry which is preliminary data.</text>
</comment>
<dbReference type="Proteomes" id="UP000245657">
    <property type="component" value="Unassembled WGS sequence"/>
</dbReference>
<dbReference type="EC" id="2.4.1.25" evidence="3"/>
<reference evidence="9 10" key="1">
    <citation type="submission" date="2018-05" db="EMBL/GenBank/DDBJ databases">
        <title>Draft genome of Methanospirillum lacunae Ki8-1.</title>
        <authorList>
            <person name="Dueholm M.S."/>
            <person name="Nielsen P.H."/>
            <person name="Bakmann L.F."/>
            <person name="Otzen D.E."/>
        </authorList>
    </citation>
    <scope>NUCLEOTIDE SEQUENCE [LARGE SCALE GENOMIC DNA]</scope>
    <source>
        <strain evidence="9 10">Ki8-1</strain>
    </source>
</reference>
<dbReference type="EMBL" id="QGMY01000016">
    <property type="protein sequence ID" value="PWR70163.1"/>
    <property type="molecule type" value="Genomic_DNA"/>
</dbReference>
<keyword evidence="4" id="KW-0328">Glycosyltransferase</keyword>
<protein>
    <recommendedName>
        <fullName evidence="3">4-alpha-glucanotransferase</fullName>
        <ecNumber evidence="3">2.4.1.25</ecNumber>
    </recommendedName>
    <alternativeName>
        <fullName evidence="7">Amylomaltase</fullName>
    </alternativeName>
    <alternativeName>
        <fullName evidence="8">Disproportionating enzyme</fullName>
    </alternativeName>
</protein>
<dbReference type="GeneID" id="97548303"/>
<evidence type="ECO:0000256" key="7">
    <source>
        <dbReference type="ARBA" id="ARBA00031423"/>
    </source>
</evidence>
<evidence type="ECO:0000313" key="9">
    <source>
        <dbReference type="EMBL" id="PWR70163.1"/>
    </source>
</evidence>
<dbReference type="AlphaFoldDB" id="A0A2V2N4H7"/>
<dbReference type="NCBIfam" id="TIGR00217">
    <property type="entry name" value="malQ"/>
    <property type="match status" value="1"/>
</dbReference>
<gene>
    <name evidence="9" type="primary">malQ</name>
    <name evidence="9" type="ORF">DK846_15615</name>
</gene>
<evidence type="ECO:0000256" key="5">
    <source>
        <dbReference type="ARBA" id="ARBA00022679"/>
    </source>
</evidence>
<sequence>MRTRGSGVLLHITSLPSRFGIGDLGPGAHDFVQFLKDAGQRYWQILPIHPTEYEYDNSPYHSLSAFAGNPLLISPDVLVSDGFIGPEDLEPVPEFPLEKVDFSQVIAYKDKVFTRAFERFRVSDDQSGFEKFCHKNAKWLDDYALFQVLRKKFSPALWGDWPSDLKLRIPEALNQAFTENLELVMKEKFLQYLFFLQWDIFRSVCKDAGILLIGDIPIYVDYDSADVWVHHQFFKLDTDLKPAVIAGVPPDYFSETGQIWDSPVYEWDELKKTGYSWWIDRIEHLASMVDYIRIDHFRGLIDFWEIPAGSETAISGSWVSAPGYDLLKTIAKRSAYLPIIAEDLGVITPDVREVMREFSLPGMKVLLFAFGIGMPNSPYIPHNISSNCVVYTGTHDNPPVYGWFMSEATEEEKKNLAAYLGRDPEPQEVSWLLIRLAMMSVGSTVIIPMQDLLNLGNESRMNCPGTKTGNWLWRFSKEQIPVILPEKLHALTELYAR</sequence>
<keyword evidence="6" id="KW-0119">Carbohydrate metabolism</keyword>
<dbReference type="OrthoDB" id="104697at2157"/>
<evidence type="ECO:0000256" key="1">
    <source>
        <dbReference type="ARBA" id="ARBA00000439"/>
    </source>
</evidence>
<keyword evidence="5 9" id="KW-0808">Transferase</keyword>
<evidence type="ECO:0000256" key="2">
    <source>
        <dbReference type="ARBA" id="ARBA00005684"/>
    </source>
</evidence>
<evidence type="ECO:0000256" key="6">
    <source>
        <dbReference type="ARBA" id="ARBA00023277"/>
    </source>
</evidence>
<dbReference type="GO" id="GO:0005975">
    <property type="term" value="P:carbohydrate metabolic process"/>
    <property type="evidence" value="ECO:0007669"/>
    <property type="project" value="InterPro"/>
</dbReference>
<dbReference type="InterPro" id="IPR003385">
    <property type="entry name" value="Glyco_hydro_77"/>
</dbReference>
<evidence type="ECO:0000313" key="10">
    <source>
        <dbReference type="Proteomes" id="UP000245657"/>
    </source>
</evidence>
<dbReference type="RefSeq" id="WP_109969925.1">
    <property type="nucleotide sequence ID" value="NZ_CP176093.1"/>
</dbReference>
<organism evidence="9 10">
    <name type="scientific">Methanospirillum lacunae</name>
    <dbReference type="NCBI Taxonomy" id="668570"/>
    <lineage>
        <taxon>Archaea</taxon>
        <taxon>Methanobacteriati</taxon>
        <taxon>Methanobacteriota</taxon>
        <taxon>Stenosarchaea group</taxon>
        <taxon>Methanomicrobia</taxon>
        <taxon>Methanomicrobiales</taxon>
        <taxon>Methanospirillaceae</taxon>
        <taxon>Methanospirillum</taxon>
    </lineage>
</organism>
<dbReference type="Pfam" id="PF02446">
    <property type="entry name" value="Glyco_hydro_77"/>
    <property type="match status" value="1"/>
</dbReference>
<evidence type="ECO:0000256" key="4">
    <source>
        <dbReference type="ARBA" id="ARBA00022676"/>
    </source>
</evidence>
<dbReference type="InterPro" id="IPR017853">
    <property type="entry name" value="GH"/>
</dbReference>
<dbReference type="Gene3D" id="3.20.20.80">
    <property type="entry name" value="Glycosidases"/>
    <property type="match status" value="1"/>
</dbReference>